<dbReference type="GO" id="GO:0004820">
    <property type="term" value="F:glycine-tRNA ligase activity"/>
    <property type="evidence" value="ECO:0007669"/>
    <property type="project" value="UniProtKB-UniRule"/>
</dbReference>
<comment type="catalytic activity">
    <reaction evidence="10 11">
        <text>tRNA(Gly) + glycine + ATP = glycyl-tRNA(Gly) + AMP + diphosphate</text>
        <dbReference type="Rhea" id="RHEA:16013"/>
        <dbReference type="Rhea" id="RHEA-COMP:9664"/>
        <dbReference type="Rhea" id="RHEA-COMP:9683"/>
        <dbReference type="ChEBI" id="CHEBI:30616"/>
        <dbReference type="ChEBI" id="CHEBI:33019"/>
        <dbReference type="ChEBI" id="CHEBI:57305"/>
        <dbReference type="ChEBI" id="CHEBI:78442"/>
        <dbReference type="ChEBI" id="CHEBI:78522"/>
        <dbReference type="ChEBI" id="CHEBI:456215"/>
        <dbReference type="EC" id="6.1.1.14"/>
    </reaction>
</comment>
<keyword evidence="14" id="KW-1185">Reference proteome</keyword>
<comment type="caution">
    <text evidence="13">The sequence shown here is derived from an EMBL/GenBank/DDBJ whole genome shotgun (WGS) entry which is preliminary data.</text>
</comment>
<evidence type="ECO:0000256" key="11">
    <source>
        <dbReference type="HAMAP-Rule" id="MF_00255"/>
    </source>
</evidence>
<keyword evidence="5 11" id="KW-0436">Ligase</keyword>
<dbReference type="Pfam" id="PF05746">
    <property type="entry name" value="DALR_1"/>
    <property type="match status" value="1"/>
</dbReference>
<dbReference type="SMART" id="SM00836">
    <property type="entry name" value="DALR_1"/>
    <property type="match status" value="1"/>
</dbReference>
<evidence type="ECO:0000256" key="4">
    <source>
        <dbReference type="ARBA" id="ARBA00022490"/>
    </source>
</evidence>
<dbReference type="PANTHER" id="PTHR30075">
    <property type="entry name" value="GLYCYL-TRNA SYNTHETASE"/>
    <property type="match status" value="1"/>
</dbReference>
<dbReference type="NCBIfam" id="TIGR00211">
    <property type="entry name" value="glyS"/>
    <property type="match status" value="1"/>
</dbReference>
<evidence type="ECO:0000256" key="5">
    <source>
        <dbReference type="ARBA" id="ARBA00022598"/>
    </source>
</evidence>
<keyword evidence="9 11" id="KW-0030">Aminoacyl-tRNA synthetase</keyword>
<keyword evidence="8 11" id="KW-0648">Protein biosynthesis</keyword>
<dbReference type="GO" id="GO:0006420">
    <property type="term" value="P:arginyl-tRNA aminoacylation"/>
    <property type="evidence" value="ECO:0007669"/>
    <property type="project" value="InterPro"/>
</dbReference>
<dbReference type="SUPFAM" id="SSF109604">
    <property type="entry name" value="HD-domain/PDEase-like"/>
    <property type="match status" value="1"/>
</dbReference>
<dbReference type="PROSITE" id="PS50861">
    <property type="entry name" value="AA_TRNA_LIGASE_II_GLYAB"/>
    <property type="match status" value="1"/>
</dbReference>
<dbReference type="InterPro" id="IPR008909">
    <property type="entry name" value="DALR_anticod-bd"/>
</dbReference>
<gene>
    <name evidence="11" type="primary">glyS</name>
    <name evidence="13" type="ORF">D2T33_02780</name>
</gene>
<evidence type="ECO:0000256" key="8">
    <source>
        <dbReference type="ARBA" id="ARBA00022917"/>
    </source>
</evidence>
<dbReference type="PANTHER" id="PTHR30075:SF2">
    <property type="entry name" value="GLYCINE--TRNA LIGASE, CHLOROPLASTIC_MITOCHONDRIAL 2"/>
    <property type="match status" value="1"/>
</dbReference>
<dbReference type="Proteomes" id="UP000285710">
    <property type="component" value="Unassembled WGS sequence"/>
</dbReference>
<reference evidence="13 14" key="1">
    <citation type="submission" date="2019-01" db="EMBL/GenBank/DDBJ databases">
        <title>Sinorhodobacter populi sp. nov. isolated from the symptomatic bark tissue of Populus euramericana canker.</title>
        <authorList>
            <person name="Xu G."/>
        </authorList>
    </citation>
    <scope>NUCLEOTIDE SEQUENCE [LARGE SCALE GENOMIC DNA]</scope>
    <source>
        <strain evidence="13 14">2D-5</strain>
    </source>
</reference>
<protein>
    <recommendedName>
        <fullName evidence="11">Glycine--tRNA ligase beta subunit</fullName>
        <ecNumber evidence="11">6.1.1.14</ecNumber>
    </recommendedName>
    <alternativeName>
        <fullName evidence="11">Glycyl-tRNA synthetase beta subunit</fullName>
        <shortName evidence="11">GlyRS</shortName>
    </alternativeName>
</protein>
<evidence type="ECO:0000313" key="13">
    <source>
        <dbReference type="EMBL" id="RWR14893.1"/>
    </source>
</evidence>
<keyword evidence="6 11" id="KW-0547">Nucleotide-binding</keyword>
<dbReference type="PRINTS" id="PR01045">
    <property type="entry name" value="TRNASYNTHGB"/>
</dbReference>
<organism evidence="13 14">
    <name type="scientific">Paenirhodobacter populi</name>
    <dbReference type="NCBI Taxonomy" id="2306993"/>
    <lineage>
        <taxon>Bacteria</taxon>
        <taxon>Pseudomonadati</taxon>
        <taxon>Pseudomonadota</taxon>
        <taxon>Alphaproteobacteria</taxon>
        <taxon>Rhodobacterales</taxon>
        <taxon>Rhodobacter group</taxon>
        <taxon>Paenirhodobacter</taxon>
    </lineage>
</organism>
<evidence type="ECO:0000256" key="2">
    <source>
        <dbReference type="ARBA" id="ARBA00008226"/>
    </source>
</evidence>
<dbReference type="GO" id="GO:0006426">
    <property type="term" value="P:glycyl-tRNA aminoacylation"/>
    <property type="evidence" value="ECO:0007669"/>
    <property type="project" value="UniProtKB-UniRule"/>
</dbReference>
<evidence type="ECO:0000256" key="7">
    <source>
        <dbReference type="ARBA" id="ARBA00022840"/>
    </source>
</evidence>
<evidence type="ECO:0000256" key="6">
    <source>
        <dbReference type="ARBA" id="ARBA00022741"/>
    </source>
</evidence>
<comment type="subcellular location">
    <subcellularLocation>
        <location evidence="1 11">Cytoplasm</location>
    </subcellularLocation>
</comment>
<comment type="similarity">
    <text evidence="2 11">Belongs to the class-II aminoacyl-tRNA synthetase family.</text>
</comment>
<feature type="domain" description="DALR anticodon binding" evidence="12">
    <location>
        <begin position="647"/>
        <end position="759"/>
    </location>
</feature>
<dbReference type="InterPro" id="IPR015944">
    <property type="entry name" value="Gly-tRNA-synth_bsu"/>
</dbReference>
<dbReference type="AlphaFoldDB" id="A0A443J3J7"/>
<dbReference type="GO" id="GO:0005524">
    <property type="term" value="F:ATP binding"/>
    <property type="evidence" value="ECO:0007669"/>
    <property type="project" value="UniProtKB-UniRule"/>
</dbReference>
<dbReference type="HAMAP" id="MF_00255">
    <property type="entry name" value="Gly_tRNA_synth_beta"/>
    <property type="match status" value="1"/>
</dbReference>
<evidence type="ECO:0000256" key="3">
    <source>
        <dbReference type="ARBA" id="ARBA00011209"/>
    </source>
</evidence>
<proteinExistence type="inferred from homology"/>
<evidence type="ECO:0000256" key="1">
    <source>
        <dbReference type="ARBA" id="ARBA00004496"/>
    </source>
</evidence>
<reference evidence="13 14" key="2">
    <citation type="submission" date="2019-01" db="EMBL/GenBank/DDBJ databases">
        <authorList>
            <person name="Li Y."/>
        </authorList>
    </citation>
    <scope>NUCLEOTIDE SEQUENCE [LARGE SCALE GENOMIC DNA]</scope>
    <source>
        <strain evidence="13 14">2D-5</strain>
    </source>
</reference>
<evidence type="ECO:0000256" key="10">
    <source>
        <dbReference type="ARBA" id="ARBA00047937"/>
    </source>
</evidence>
<dbReference type="EC" id="6.1.1.14" evidence="11"/>
<keyword evidence="7 11" id="KW-0067">ATP-binding</keyword>
<dbReference type="InterPro" id="IPR006194">
    <property type="entry name" value="Gly-tRNA-synth_heterodimer"/>
</dbReference>
<dbReference type="Pfam" id="PF02092">
    <property type="entry name" value="tRNA_synt_2f"/>
    <property type="match status" value="1"/>
</dbReference>
<comment type="subunit">
    <text evidence="3 11">Tetramer of two alpha and two beta subunits.</text>
</comment>
<evidence type="ECO:0000313" key="14">
    <source>
        <dbReference type="Proteomes" id="UP000285710"/>
    </source>
</evidence>
<name>A0A443J3J7_9RHOB</name>
<keyword evidence="4 11" id="KW-0963">Cytoplasm</keyword>
<dbReference type="GO" id="GO:0004814">
    <property type="term" value="F:arginine-tRNA ligase activity"/>
    <property type="evidence" value="ECO:0007669"/>
    <property type="project" value="InterPro"/>
</dbReference>
<accession>A0A443J3J7</accession>
<evidence type="ECO:0000259" key="12">
    <source>
        <dbReference type="SMART" id="SM00836"/>
    </source>
</evidence>
<sequence>MPDLLIELFSEEIPARMQSTARETLRKMVTDGLVEAGLTYAHAAAFSTPRRLTLAIEGLTAESPTLREERKGPQTTAPEKAIEGFLRSTGLTRDQLEIRDDKKGQVYFAVMTRPGRQAPGIIAEVLEKTIRSFPWPKSMRWGAGSLRWVRPLHGILCLLTSEAGAEVVPLDIDGIRAGNTTRGHRFMAPDEFSVTSFEDYTAKLKSAKVVLDSAEREEIIWNEAKTLAFARGLEVVEDRGLLTEVAGLVEWPVALMGDIAEDFLALPPEVLQTSMKEHQKFFSVRNPATGRIEGFVTVANRETADNGATILKGNLKVLSARLSDAKFFWEHDLRVVRTEGLEGMGAGLAHVTFHNKLGSQAERIARIETLAREIAPLTGAAPDLAAQAARVVKSDLRSAMVGEFPELQGLMGSYYARAEGLPDAVADACKGHYSPLGPSDEVPTDPVTVAVALADKIDTLTGFWAIDEKPTGSKDPFALRRAALGVIRLVLGNELRVRLGVVLSNAIEVLLAKPFMERASGTETEWLETWKRFEAEGVDVPTKMLRNFKKFLLLEVAGERLKSEDKLDLAEKILSERTTELRAEYDEISLISFFHDRLKVFLKEQNIPYDVIDAVLSMPGADDLTLVVKRAEALTAFLKTDDGTNLIQGFKRANNILTQAEEKDGVEYSFGADPKFADTAEEKALFAALDRAEAAIAPAMQAEDFAAAMAAMAALRAPIDAFFTAVQINADNQILRRNRLNLLSRIRQICLSVADLTKIEG</sequence>
<dbReference type="EMBL" id="SAUW01000002">
    <property type="protein sequence ID" value="RWR14893.1"/>
    <property type="molecule type" value="Genomic_DNA"/>
</dbReference>
<dbReference type="RefSeq" id="WP_128268745.1">
    <property type="nucleotide sequence ID" value="NZ_SAUW01000002.1"/>
</dbReference>
<dbReference type="GO" id="GO:0005829">
    <property type="term" value="C:cytosol"/>
    <property type="evidence" value="ECO:0007669"/>
    <property type="project" value="TreeGrafter"/>
</dbReference>
<evidence type="ECO:0000256" key="9">
    <source>
        <dbReference type="ARBA" id="ARBA00023146"/>
    </source>
</evidence>